<dbReference type="GO" id="GO:0003677">
    <property type="term" value="F:DNA binding"/>
    <property type="evidence" value="ECO:0007669"/>
    <property type="project" value="UniProtKB-KW"/>
</dbReference>
<dbReference type="CDD" id="cd00093">
    <property type="entry name" value="HTH_XRE"/>
    <property type="match status" value="1"/>
</dbReference>
<proteinExistence type="predicted"/>
<gene>
    <name evidence="3" type="ORF">PGLA_25045</name>
</gene>
<dbReference type="PANTHER" id="PTHR46558:SF14">
    <property type="entry name" value="HTH-TYPE TRANSCRIPTIONAL REGULATOR ANSR"/>
    <property type="match status" value="1"/>
</dbReference>
<dbReference type="Pfam" id="PF01381">
    <property type="entry name" value="HTH_3"/>
    <property type="match status" value="1"/>
</dbReference>
<evidence type="ECO:0000259" key="2">
    <source>
        <dbReference type="PROSITE" id="PS50943"/>
    </source>
</evidence>
<dbReference type="SUPFAM" id="SSF47413">
    <property type="entry name" value="lambda repressor-like DNA-binding domains"/>
    <property type="match status" value="1"/>
</dbReference>
<dbReference type="InterPro" id="IPR010982">
    <property type="entry name" value="Lambda_DNA-bd_dom_sf"/>
</dbReference>
<evidence type="ECO:0000256" key="1">
    <source>
        <dbReference type="ARBA" id="ARBA00023125"/>
    </source>
</evidence>
<comment type="caution">
    <text evidence="3">The sequence shown here is derived from an EMBL/GenBank/DDBJ whole genome shotgun (WGS) entry which is preliminary data.</text>
</comment>
<dbReference type="Proteomes" id="UP000076967">
    <property type="component" value="Unassembled WGS sequence"/>
</dbReference>
<keyword evidence="4" id="KW-1185">Reference proteome</keyword>
<dbReference type="AlphaFoldDB" id="A0A168DG17"/>
<dbReference type="EMBL" id="LVJH01000070">
    <property type="protein sequence ID" value="OAB34164.1"/>
    <property type="molecule type" value="Genomic_DNA"/>
</dbReference>
<evidence type="ECO:0000313" key="4">
    <source>
        <dbReference type="Proteomes" id="UP000076967"/>
    </source>
</evidence>
<evidence type="ECO:0000313" key="3">
    <source>
        <dbReference type="EMBL" id="OAB34164.1"/>
    </source>
</evidence>
<dbReference type="SMART" id="SM00530">
    <property type="entry name" value="HTH_XRE"/>
    <property type="match status" value="1"/>
</dbReference>
<dbReference type="OrthoDB" id="1863321at2"/>
<dbReference type="PROSITE" id="PS50943">
    <property type="entry name" value="HTH_CROC1"/>
    <property type="match status" value="1"/>
</dbReference>
<dbReference type="InterPro" id="IPR001387">
    <property type="entry name" value="Cro/C1-type_HTH"/>
</dbReference>
<feature type="domain" description="HTH cro/C1-type" evidence="2">
    <location>
        <begin position="8"/>
        <end position="67"/>
    </location>
</feature>
<dbReference type="PANTHER" id="PTHR46558">
    <property type="entry name" value="TRACRIPTIONAL REGULATORY PROTEIN-RELATED-RELATED"/>
    <property type="match status" value="1"/>
</dbReference>
<sequence length="138" mass="16058">MDIFAKRLKAERENLKRRDSKWTQEYIADLIGVARSTYTAYENGTKLPPMDTLNKIADQFEVSADFLMGRTGNPRPQVDGIDAEEQAEFEAFINNPQHGIFFKDYLSAPEERREEMRQIFKILQEKEKGRKPGDRQGE</sequence>
<dbReference type="Gene3D" id="1.10.260.40">
    <property type="entry name" value="lambda repressor-like DNA-binding domains"/>
    <property type="match status" value="1"/>
</dbReference>
<accession>A0A168DG17</accession>
<reference evidence="3 4" key="1">
    <citation type="submission" date="2016-03" db="EMBL/GenBank/DDBJ databases">
        <title>Draft genome sequence of Paenibacillus glacialis DSM 22343.</title>
        <authorList>
            <person name="Shin S.-K."/>
            <person name="Yi H."/>
        </authorList>
    </citation>
    <scope>NUCLEOTIDE SEQUENCE [LARGE SCALE GENOMIC DNA]</scope>
    <source>
        <strain evidence="3 4">DSM 22343</strain>
    </source>
</reference>
<organism evidence="3 4">
    <name type="scientific">Paenibacillus glacialis</name>
    <dbReference type="NCBI Taxonomy" id="494026"/>
    <lineage>
        <taxon>Bacteria</taxon>
        <taxon>Bacillati</taxon>
        <taxon>Bacillota</taxon>
        <taxon>Bacilli</taxon>
        <taxon>Bacillales</taxon>
        <taxon>Paenibacillaceae</taxon>
        <taxon>Paenibacillus</taxon>
    </lineage>
</organism>
<dbReference type="STRING" id="494026.PGLA_25045"/>
<dbReference type="RefSeq" id="WP_068537906.1">
    <property type="nucleotide sequence ID" value="NZ_LVJH01000070.1"/>
</dbReference>
<protein>
    <recommendedName>
        <fullName evidence="2">HTH cro/C1-type domain-containing protein</fullName>
    </recommendedName>
</protein>
<keyword evidence="1" id="KW-0238">DNA-binding</keyword>
<name>A0A168DG17_9BACL</name>